<sequence length="46" mass="5251">MGMVKVEGLNCMFSSLRVLMFLQTQYYCLTFFSGLSRMTPQPSPLP</sequence>
<protein>
    <submittedName>
        <fullName evidence="1">Uncharacterized protein</fullName>
    </submittedName>
</protein>
<organism evidence="1">
    <name type="scientific">Anguilla anguilla</name>
    <name type="common">European freshwater eel</name>
    <name type="synonym">Muraena anguilla</name>
    <dbReference type="NCBI Taxonomy" id="7936"/>
    <lineage>
        <taxon>Eukaryota</taxon>
        <taxon>Metazoa</taxon>
        <taxon>Chordata</taxon>
        <taxon>Craniata</taxon>
        <taxon>Vertebrata</taxon>
        <taxon>Euteleostomi</taxon>
        <taxon>Actinopterygii</taxon>
        <taxon>Neopterygii</taxon>
        <taxon>Teleostei</taxon>
        <taxon>Anguilliformes</taxon>
        <taxon>Anguillidae</taxon>
        <taxon>Anguilla</taxon>
    </lineage>
</organism>
<proteinExistence type="predicted"/>
<reference evidence="1" key="2">
    <citation type="journal article" date="2015" name="Fish Shellfish Immunol.">
        <title>Early steps in the European eel (Anguilla anguilla)-Vibrio vulnificus interaction in the gills: Role of the RtxA13 toxin.</title>
        <authorList>
            <person name="Callol A."/>
            <person name="Pajuelo D."/>
            <person name="Ebbesson L."/>
            <person name="Teles M."/>
            <person name="MacKenzie S."/>
            <person name="Amaro C."/>
        </authorList>
    </citation>
    <scope>NUCLEOTIDE SEQUENCE</scope>
</reference>
<accession>A0A0E9RN72</accession>
<reference evidence="1" key="1">
    <citation type="submission" date="2014-11" db="EMBL/GenBank/DDBJ databases">
        <authorList>
            <person name="Amaro Gonzalez C."/>
        </authorList>
    </citation>
    <scope>NUCLEOTIDE SEQUENCE</scope>
</reference>
<evidence type="ECO:0000313" key="1">
    <source>
        <dbReference type="EMBL" id="JAH29870.1"/>
    </source>
</evidence>
<name>A0A0E9RN72_ANGAN</name>
<dbReference type="AlphaFoldDB" id="A0A0E9RN72"/>
<dbReference type="EMBL" id="GBXM01078707">
    <property type="protein sequence ID" value="JAH29870.1"/>
    <property type="molecule type" value="Transcribed_RNA"/>
</dbReference>